<dbReference type="InterPro" id="IPR006101">
    <property type="entry name" value="Glyco_hydro_2"/>
</dbReference>
<dbReference type="PRINTS" id="PR00132">
    <property type="entry name" value="GLHYDRLASE2"/>
</dbReference>
<comment type="similarity">
    <text evidence="2">Belongs to the glycosyl hydrolase 2 family.</text>
</comment>
<gene>
    <name evidence="9" type="ORF">SAMN06265219_10352</name>
</gene>
<keyword evidence="7" id="KW-0732">Signal</keyword>
<evidence type="ECO:0000256" key="6">
    <source>
        <dbReference type="ARBA" id="ARBA00032230"/>
    </source>
</evidence>
<dbReference type="GO" id="GO:0009341">
    <property type="term" value="C:beta-galactosidase complex"/>
    <property type="evidence" value="ECO:0007669"/>
    <property type="project" value="InterPro"/>
</dbReference>
<dbReference type="OrthoDB" id="9801077at2"/>
<dbReference type="AlphaFoldDB" id="A0A521BSP6"/>
<dbReference type="SUPFAM" id="SSF74650">
    <property type="entry name" value="Galactose mutarotase-like"/>
    <property type="match status" value="1"/>
</dbReference>
<dbReference type="RefSeq" id="WP_142453486.1">
    <property type="nucleotide sequence ID" value="NZ_FXTP01000003.1"/>
</dbReference>
<evidence type="ECO:0000256" key="5">
    <source>
        <dbReference type="ARBA" id="ARBA00023295"/>
    </source>
</evidence>
<dbReference type="SMART" id="SM01038">
    <property type="entry name" value="Bgal_small_N"/>
    <property type="match status" value="1"/>
</dbReference>
<evidence type="ECO:0000256" key="7">
    <source>
        <dbReference type="SAM" id="SignalP"/>
    </source>
</evidence>
<feature type="domain" description="Beta galactosidase small chain/" evidence="8">
    <location>
        <begin position="742"/>
        <end position="1019"/>
    </location>
</feature>
<dbReference type="Gene3D" id="2.70.98.10">
    <property type="match status" value="1"/>
</dbReference>
<keyword evidence="10" id="KW-1185">Reference proteome</keyword>
<dbReference type="GO" id="GO:0004565">
    <property type="term" value="F:beta-galactosidase activity"/>
    <property type="evidence" value="ECO:0007669"/>
    <property type="project" value="UniProtKB-EC"/>
</dbReference>
<dbReference type="Pfam" id="PF02929">
    <property type="entry name" value="Bgal_small_N"/>
    <property type="match status" value="1"/>
</dbReference>
<dbReference type="SUPFAM" id="SSF49303">
    <property type="entry name" value="beta-Galactosidase/glucuronidase domain"/>
    <property type="match status" value="2"/>
</dbReference>
<dbReference type="Pfam" id="PF00703">
    <property type="entry name" value="Glyco_hydro_2"/>
    <property type="match status" value="1"/>
</dbReference>
<evidence type="ECO:0000256" key="3">
    <source>
        <dbReference type="ARBA" id="ARBA00012756"/>
    </source>
</evidence>
<dbReference type="Pfam" id="PF02837">
    <property type="entry name" value="Glyco_hydro_2_N"/>
    <property type="match status" value="1"/>
</dbReference>
<dbReference type="GO" id="GO:0005990">
    <property type="term" value="P:lactose catabolic process"/>
    <property type="evidence" value="ECO:0007669"/>
    <property type="project" value="TreeGrafter"/>
</dbReference>
<dbReference type="Gene3D" id="3.20.20.80">
    <property type="entry name" value="Glycosidases"/>
    <property type="match status" value="1"/>
</dbReference>
<dbReference type="PANTHER" id="PTHR46323">
    <property type="entry name" value="BETA-GALACTOSIDASE"/>
    <property type="match status" value="1"/>
</dbReference>
<dbReference type="InterPro" id="IPR014718">
    <property type="entry name" value="GH-type_carb-bd"/>
</dbReference>
<dbReference type="SUPFAM" id="SSF51445">
    <property type="entry name" value="(Trans)glycosidases"/>
    <property type="match status" value="1"/>
</dbReference>
<feature type="chain" id="PRO_5021815553" description="beta-galactosidase" evidence="7">
    <location>
        <begin position="21"/>
        <end position="1023"/>
    </location>
</feature>
<organism evidence="9 10">
    <name type="scientific">Gracilimonas mengyeensis</name>
    <dbReference type="NCBI Taxonomy" id="1302730"/>
    <lineage>
        <taxon>Bacteria</taxon>
        <taxon>Pseudomonadati</taxon>
        <taxon>Balneolota</taxon>
        <taxon>Balneolia</taxon>
        <taxon>Balneolales</taxon>
        <taxon>Balneolaceae</taxon>
        <taxon>Gracilimonas</taxon>
    </lineage>
</organism>
<name>A0A521BSP6_9BACT</name>
<dbReference type="PANTHER" id="PTHR46323:SF2">
    <property type="entry name" value="BETA-GALACTOSIDASE"/>
    <property type="match status" value="1"/>
</dbReference>
<dbReference type="InterPro" id="IPR006104">
    <property type="entry name" value="Glyco_hydro_2_N"/>
</dbReference>
<evidence type="ECO:0000256" key="1">
    <source>
        <dbReference type="ARBA" id="ARBA00001412"/>
    </source>
</evidence>
<dbReference type="InterPro" id="IPR004199">
    <property type="entry name" value="B-gal_small/dom_5"/>
</dbReference>
<keyword evidence="4" id="KW-0378">Hydrolase</keyword>
<dbReference type="InterPro" id="IPR017853">
    <property type="entry name" value="GH"/>
</dbReference>
<dbReference type="InterPro" id="IPR006103">
    <property type="entry name" value="Glyco_hydro_2_cat"/>
</dbReference>
<dbReference type="Gene3D" id="2.60.120.260">
    <property type="entry name" value="Galactose-binding domain-like"/>
    <property type="match status" value="1"/>
</dbReference>
<reference evidence="9 10" key="1">
    <citation type="submission" date="2017-05" db="EMBL/GenBank/DDBJ databases">
        <authorList>
            <person name="Varghese N."/>
            <person name="Submissions S."/>
        </authorList>
    </citation>
    <scope>NUCLEOTIDE SEQUENCE [LARGE SCALE GENOMIC DNA]</scope>
    <source>
        <strain evidence="9 10">DSM 21985</strain>
    </source>
</reference>
<dbReference type="InterPro" id="IPR036156">
    <property type="entry name" value="Beta-gal/glucu_dom_sf"/>
</dbReference>
<protein>
    <recommendedName>
        <fullName evidence="3">beta-galactosidase</fullName>
        <ecNumber evidence="3">3.2.1.23</ecNumber>
    </recommendedName>
    <alternativeName>
        <fullName evidence="6">Lactase</fullName>
    </alternativeName>
</protein>
<dbReference type="InterPro" id="IPR050347">
    <property type="entry name" value="Bact_Beta-galactosidase"/>
</dbReference>
<sequence length="1023" mass="116729">MKKFLILILALIVQTLFVQAQQNEWEDPTILDRNKEEGRAQFIVHQEGEKLTQSLNGIWKFHIVKHPDQRPKDFYKTDLSDYNWDDIKVPSNWELEGFDTPIYTNIIYPFPKNPPYIDGDYNPVGSYRTNFTVPSGWDDKEIILHFGSISGYARIYVNGKEVGMTKASKTPAEFDVTSFLQEGVNLLAVQVFRWHDGSYLEDQDFWRLSGIERDVYLQALPKQTVWDYFINANLDDSYTHGKLDVEVDFRQFGEVKAGGQKVSFVLKDANGNTVFSEEKPVKNLSASFSKTINNVKKWSNETPYLYSYTISWKDEQGNENHINGKTGFRRVEIKDAQLLVNGNAIMVNGVNLHEHHPVKGHVPDEKTMRRDLELMKQHNVNAIRMSHYPHGIRLYELADEYGMFVVEEANIETHAMGAEWQGGFDKSVHPAYLEEWAPAHMDRIKRMAERTKNHPSIISWSMGNESGNGPVFYDAYDWLKEFDASRPVMFEQAGENRNTDIVAPMYPGLNSMKAYADDDSKTRPYIMCEFSHAMGNSNGNFQEYFDIIDSSPHMQGGFIWDWVDQGLLDEKDGQEYFVYGGGLGSEHLHHDENFCANGLVSADRSVHPGLFEVKKVYQDIKFSLDDQDLTVRNNYFYTNLDAFNFKWELLKDGKVVAGNILDVQAAPQTSTTVTLPVENLENDGEYYLSVYAFTKDATELVPAGHELAREQFDLQTGNYFENLAMESEGQSLTYQEDGNSLTFEAGNMQGSFDLETGELTSYHVKGEAEVLTAFPTPYFWRAPTDNDFGNRMPTRLSVWKNAHKSPKINAVEVGEETSEGLPITVKMQLAEAGVPYTVSYFIHNNGDIKVTAELDMQGNDLPELPRFGMRVELPGEYGDLSYYGRGPWENYSDRKTASFLGTYESTVADQFTWEYIRPQENGYKTDVRWLKLQNAKGKGLKVTGDQPLGFSALNVSAESLDPGATKKQRHTIDVDPEDKVYLHVDYKQRGVGGDNSWGALPHEPYRLEANQYSYSYWISLIEE</sequence>
<dbReference type="Pfam" id="PF02836">
    <property type="entry name" value="Glyco_hydro_2_C"/>
    <property type="match status" value="1"/>
</dbReference>
<dbReference type="InterPro" id="IPR008979">
    <property type="entry name" value="Galactose-bd-like_sf"/>
</dbReference>
<dbReference type="InterPro" id="IPR013783">
    <property type="entry name" value="Ig-like_fold"/>
</dbReference>
<dbReference type="InterPro" id="IPR011013">
    <property type="entry name" value="Gal_mutarotase_sf_dom"/>
</dbReference>
<dbReference type="Gene3D" id="2.60.40.10">
    <property type="entry name" value="Immunoglobulins"/>
    <property type="match status" value="2"/>
</dbReference>
<dbReference type="InterPro" id="IPR006102">
    <property type="entry name" value="Ig-like_GH2"/>
</dbReference>
<evidence type="ECO:0000313" key="9">
    <source>
        <dbReference type="EMBL" id="SMO50139.1"/>
    </source>
</evidence>
<comment type="catalytic activity">
    <reaction evidence="1">
        <text>Hydrolysis of terminal non-reducing beta-D-galactose residues in beta-D-galactosides.</text>
        <dbReference type="EC" id="3.2.1.23"/>
    </reaction>
</comment>
<dbReference type="Pfam" id="PF16353">
    <property type="entry name" value="LacZ_4"/>
    <property type="match status" value="1"/>
</dbReference>
<proteinExistence type="inferred from homology"/>
<dbReference type="SUPFAM" id="SSF49785">
    <property type="entry name" value="Galactose-binding domain-like"/>
    <property type="match status" value="1"/>
</dbReference>
<dbReference type="EC" id="3.2.1.23" evidence="3"/>
<evidence type="ECO:0000259" key="8">
    <source>
        <dbReference type="SMART" id="SM01038"/>
    </source>
</evidence>
<dbReference type="EMBL" id="FXTP01000003">
    <property type="protein sequence ID" value="SMO50139.1"/>
    <property type="molecule type" value="Genomic_DNA"/>
</dbReference>
<feature type="signal peptide" evidence="7">
    <location>
        <begin position="1"/>
        <end position="20"/>
    </location>
</feature>
<accession>A0A521BSP6</accession>
<evidence type="ECO:0000256" key="2">
    <source>
        <dbReference type="ARBA" id="ARBA00007401"/>
    </source>
</evidence>
<dbReference type="GO" id="GO:0030246">
    <property type="term" value="F:carbohydrate binding"/>
    <property type="evidence" value="ECO:0007669"/>
    <property type="project" value="InterPro"/>
</dbReference>
<evidence type="ECO:0000313" key="10">
    <source>
        <dbReference type="Proteomes" id="UP000317557"/>
    </source>
</evidence>
<dbReference type="InterPro" id="IPR032312">
    <property type="entry name" value="LacZ_4"/>
</dbReference>
<dbReference type="Proteomes" id="UP000317557">
    <property type="component" value="Unassembled WGS sequence"/>
</dbReference>
<evidence type="ECO:0000256" key="4">
    <source>
        <dbReference type="ARBA" id="ARBA00022801"/>
    </source>
</evidence>
<keyword evidence="5" id="KW-0326">Glycosidase</keyword>